<name>A0A7J7IC30_9RHOD</name>
<gene>
    <name evidence="1" type="ORF">F1559_000704</name>
</gene>
<dbReference type="EMBL" id="VWRR01000018">
    <property type="protein sequence ID" value="KAF6000656.1"/>
    <property type="molecule type" value="Genomic_DNA"/>
</dbReference>
<reference evidence="1 2" key="1">
    <citation type="journal article" date="2020" name="J. Phycol.">
        <title>Comparative genome analysis reveals Cyanidiococcus gen. nov., a new extremophilic red algal genus sister to Cyanidioschyzon (Cyanidioschyzonaceae, Rhodophyta).</title>
        <authorList>
            <person name="Liu S.-L."/>
            <person name="Chiang Y.-R."/>
            <person name="Yoon H.S."/>
            <person name="Fu H.-Y."/>
        </authorList>
    </citation>
    <scope>NUCLEOTIDE SEQUENCE [LARGE SCALE GENOMIC DNA]</scope>
    <source>
        <strain evidence="1 2">THAL066</strain>
    </source>
</reference>
<sequence>MPRSTAVAVAFTLAYGSRRPRRYTSTGEQCRLLGLYRDTPYALASRTRSKPAPYAFALHGCADSSRDSGSNEDAMFLKRPPYPPVSFYVALLERAYRRPDPCFSQLFEDNVFLDKLVEYVAKENASGDPSRRIEPMDDTQVDQILAEWDAYQKAVQAKLERVMGDPKKGVKFLRDDVDYSIPPDEYLEQHPELKENIYWPEQETPGYDAAVKRPRFPFPPIEFDPEFILERDPFFQALPKELSRSIMDGLDRLIGPVRKWAYNDTSGLRFFQTIYFSDPIFTDDYVPVQGTGPEFEHVRAPPEMTWETQQRLSGNRVLDADRVRATCAFVRRFYADFGTPLMPHEPLNVSVEWFFEALRVCRPRPGNIFVHWDCGDGRWLLAAITAFDFACGRGIIVMPDGLEESDAARTRLDAVQHIMQQIEDDTLAAAAAKSAKDEAAWRAAYNMEDRPYNPMDDNIREARKIAAKPGESIKFTSVMVETNGRMLFDADVLLCPRLDALDLARVKIGCRIISMEEPQAVVLNRRELRFLGPHVYERTWEPWVEASAV</sequence>
<accession>A0A7J7IC30</accession>
<comment type="caution">
    <text evidence="1">The sequence shown here is derived from an EMBL/GenBank/DDBJ whole genome shotgun (WGS) entry which is preliminary data.</text>
</comment>
<evidence type="ECO:0000313" key="1">
    <source>
        <dbReference type="EMBL" id="KAF6000656.1"/>
    </source>
</evidence>
<evidence type="ECO:0000313" key="2">
    <source>
        <dbReference type="Proteomes" id="UP000530660"/>
    </source>
</evidence>
<protein>
    <submittedName>
        <fullName evidence="1">Uncharacterized protein</fullName>
    </submittedName>
</protein>
<dbReference type="OrthoDB" id="10342257at2759"/>
<keyword evidence="2" id="KW-1185">Reference proteome</keyword>
<organism evidence="1 2">
    <name type="scientific">Cyanidiococcus yangmingshanensis</name>
    <dbReference type="NCBI Taxonomy" id="2690220"/>
    <lineage>
        <taxon>Eukaryota</taxon>
        <taxon>Rhodophyta</taxon>
        <taxon>Bangiophyceae</taxon>
        <taxon>Cyanidiales</taxon>
        <taxon>Cyanidiaceae</taxon>
        <taxon>Cyanidiococcus</taxon>
    </lineage>
</organism>
<dbReference type="AlphaFoldDB" id="A0A7J7IC30"/>
<dbReference type="Proteomes" id="UP000530660">
    <property type="component" value="Unassembled WGS sequence"/>
</dbReference>
<proteinExistence type="predicted"/>